<keyword evidence="4" id="KW-0813">Transport</keyword>
<evidence type="ECO:0000313" key="12">
    <source>
        <dbReference type="Proteomes" id="UP001144471"/>
    </source>
</evidence>
<evidence type="ECO:0000313" key="11">
    <source>
        <dbReference type="EMBL" id="GLI56102.1"/>
    </source>
</evidence>
<dbReference type="Pfam" id="PF00258">
    <property type="entry name" value="Flavodoxin_1"/>
    <property type="match status" value="1"/>
</dbReference>
<reference evidence="11" key="1">
    <citation type="submission" date="2022-12" db="EMBL/GenBank/DDBJ databases">
        <title>Reference genome sequencing for broad-spectrum identification of bacterial and archaeal isolates by mass spectrometry.</title>
        <authorList>
            <person name="Sekiguchi Y."/>
            <person name="Tourlousse D.M."/>
        </authorList>
    </citation>
    <scope>NUCLEOTIDE SEQUENCE</scope>
    <source>
        <strain evidence="11">10succ1</strain>
    </source>
</reference>
<proteinExistence type="inferred from homology"/>
<comment type="cofactor">
    <cofactor evidence="1">
        <name>Fe cation</name>
        <dbReference type="ChEBI" id="CHEBI:24875"/>
    </cofactor>
</comment>
<dbReference type="Pfam" id="PF07992">
    <property type="entry name" value="Pyr_redox_2"/>
    <property type="match status" value="1"/>
</dbReference>
<comment type="cofactor">
    <cofactor evidence="2">
        <name>FAD</name>
        <dbReference type="ChEBI" id="CHEBI:57692"/>
    </cofactor>
</comment>
<dbReference type="InterPro" id="IPR001279">
    <property type="entry name" value="Metallo-B-lactamas"/>
</dbReference>
<dbReference type="SUPFAM" id="SSF57802">
    <property type="entry name" value="Rubredoxin-like"/>
    <property type="match status" value="1"/>
</dbReference>
<dbReference type="AlphaFoldDB" id="A0A9W6LMY5"/>
<dbReference type="InterPro" id="IPR016156">
    <property type="entry name" value="FAD/NAD-linked_Rdtase_dimer_sf"/>
</dbReference>
<dbReference type="InterPro" id="IPR045761">
    <property type="entry name" value="ODP_dom"/>
</dbReference>
<sequence length="867" mass="97586">MQSLNFKKDTYWIGSLDPKLRVFDIIMETKFGTTYNSYLVKGSEKTVVFETVKAKCFPEYVKKLEEILGSPKEIDYIVVNHTEPDHAGSVEMLLELAPHAKVVGSANAIEFLREIANREFDSIVVEHGDTLDLGNKTLKFIAAPFLHWPDSMYTYIPEDRTLVTCDSFGSHYSFDEVLLSKLPEEKREDYMSALLYYFTAIFGPFKGYVLEALDKIEDFDIETVLTGHGPILDENPQEIMEIYRKWSIEENPNKNRVVVIPYVAAYGYTEQLAMEMERGIKEYDSSIEVKKYNINISNYEGLKTDIMNEIYWADGILLGTSTINGDALPLIWDIAISLNPIVHGGKYVSAFGSYGWSGEGVPNIISRLDQLRMNVLDGYNVKFKPSKEQLEGAFEYGKLFADTMVNKKTPVRENAAEEMSLEELNPSGEEKKWKCLVCGEVFDGIYPPNICPACGVGQELFEMVEEEEVDFHSDAEERIIIIGNGAAGVGAAEAARVRNPKAHIEILTREDIHAYYRPVVSDCLTEEIKDEEFYLKPEMWYEDMGIKVELGRVVNHIDVEKKKITLLDGEVKEYTKLILATGARSFVPPIANVNMAGSFSIRTKKNVDIIKEYAKKSRKAVVVGGGVLGLETAWELKSMGLDVEIIETKPRIFPRQLDEEGSKVLEEAIVKAGVKVHKNRYVVAIEGETQVRGVKLDNDQKISTDIVIMNTGISSNKEMVENKLRTNRGIVVNERMETSIEGIYACGDCAEYEGKVVGLWQVAVEQGRVAGANAVGDTLVYRDEVQPVTFSGMNLDIFSMGNIDNERGDHQVVTQLDSRESHYKKLYFDRDELVGGILIGNVEKANVVLKGVRGKHETSKVLKKLYR</sequence>
<dbReference type="RefSeq" id="WP_281835010.1">
    <property type="nucleotide sequence ID" value="NZ_BSDY01000006.1"/>
</dbReference>
<feature type="domain" description="Flavodoxin-like" evidence="9">
    <location>
        <begin position="258"/>
        <end position="401"/>
    </location>
</feature>
<dbReference type="InterPro" id="IPR024934">
    <property type="entry name" value="Rubredoxin-like_dom"/>
</dbReference>
<accession>A0A9W6LMY5</accession>
<dbReference type="Pfam" id="PF21349">
    <property type="entry name" value="RUBY_RBDX"/>
    <property type="match status" value="1"/>
</dbReference>
<keyword evidence="7" id="KW-0249">Electron transport</keyword>
<dbReference type="InterPro" id="IPR048574">
    <property type="entry name" value="RUBY_RBDX"/>
</dbReference>
<feature type="domain" description="Rubredoxin-like" evidence="10">
    <location>
        <begin position="430"/>
        <end position="464"/>
    </location>
</feature>
<dbReference type="GO" id="GO:0010181">
    <property type="term" value="F:FMN binding"/>
    <property type="evidence" value="ECO:0007669"/>
    <property type="project" value="InterPro"/>
</dbReference>
<evidence type="ECO:0000256" key="1">
    <source>
        <dbReference type="ARBA" id="ARBA00001962"/>
    </source>
</evidence>
<evidence type="ECO:0000256" key="8">
    <source>
        <dbReference type="ARBA" id="ARBA00023004"/>
    </source>
</evidence>
<dbReference type="Gene3D" id="2.20.28.10">
    <property type="match status" value="1"/>
</dbReference>
<evidence type="ECO:0000256" key="7">
    <source>
        <dbReference type="ARBA" id="ARBA00022982"/>
    </source>
</evidence>
<dbReference type="PANTHER" id="PTHR32145">
    <property type="entry name" value="DIFLAVIN FLAVOPROTEIN A 2-RELATED"/>
    <property type="match status" value="1"/>
</dbReference>
<dbReference type="EMBL" id="BSDY01000006">
    <property type="protein sequence ID" value="GLI56102.1"/>
    <property type="molecule type" value="Genomic_DNA"/>
</dbReference>
<dbReference type="Pfam" id="PF18267">
    <property type="entry name" value="Rubredoxin_C"/>
    <property type="match status" value="1"/>
</dbReference>
<gene>
    <name evidence="11" type="ORF">PM10SUCC1_16160</name>
</gene>
<dbReference type="GO" id="GO:0016491">
    <property type="term" value="F:oxidoreductase activity"/>
    <property type="evidence" value="ECO:0007669"/>
    <property type="project" value="InterPro"/>
</dbReference>
<protein>
    <submittedName>
        <fullName evidence="11">Oxidoreductase</fullName>
    </submittedName>
</protein>
<dbReference type="InterPro" id="IPR029039">
    <property type="entry name" value="Flavoprotein-like_sf"/>
</dbReference>
<dbReference type="InterPro" id="IPR036866">
    <property type="entry name" value="RibonucZ/Hydroxyglut_hydro"/>
</dbReference>
<dbReference type="Gene3D" id="3.30.390.30">
    <property type="match status" value="1"/>
</dbReference>
<evidence type="ECO:0000259" key="10">
    <source>
        <dbReference type="PROSITE" id="PS50903"/>
    </source>
</evidence>
<dbReference type="Gene3D" id="3.60.15.10">
    <property type="entry name" value="Ribonuclease Z/Hydroxyacylglutathione hydrolase-like"/>
    <property type="match status" value="1"/>
</dbReference>
<dbReference type="Proteomes" id="UP001144471">
    <property type="component" value="Unassembled WGS sequence"/>
</dbReference>
<dbReference type="SUPFAM" id="SSF56281">
    <property type="entry name" value="Metallo-hydrolase/oxidoreductase"/>
    <property type="match status" value="1"/>
</dbReference>
<dbReference type="PRINTS" id="PR00469">
    <property type="entry name" value="PNDRDTASEII"/>
</dbReference>
<dbReference type="PROSITE" id="PS50902">
    <property type="entry name" value="FLAVODOXIN_LIKE"/>
    <property type="match status" value="1"/>
</dbReference>
<organism evidence="11 12">
    <name type="scientific">Propionigenium maris DSM 9537</name>
    <dbReference type="NCBI Taxonomy" id="1123000"/>
    <lineage>
        <taxon>Bacteria</taxon>
        <taxon>Fusobacteriati</taxon>
        <taxon>Fusobacteriota</taxon>
        <taxon>Fusobacteriia</taxon>
        <taxon>Fusobacteriales</taxon>
        <taxon>Fusobacteriaceae</taxon>
        <taxon>Propionigenium</taxon>
    </lineage>
</organism>
<evidence type="ECO:0000256" key="5">
    <source>
        <dbReference type="ARBA" id="ARBA00022630"/>
    </source>
</evidence>
<evidence type="ECO:0000256" key="6">
    <source>
        <dbReference type="ARBA" id="ARBA00022827"/>
    </source>
</evidence>
<dbReference type="InterPro" id="IPR041575">
    <property type="entry name" value="Rubredoxin_C"/>
</dbReference>
<keyword evidence="5" id="KW-0285">Flavoprotein</keyword>
<evidence type="ECO:0000256" key="4">
    <source>
        <dbReference type="ARBA" id="ARBA00022448"/>
    </source>
</evidence>
<dbReference type="Pfam" id="PF19583">
    <property type="entry name" value="ODP"/>
    <property type="match status" value="1"/>
</dbReference>
<evidence type="ECO:0000259" key="9">
    <source>
        <dbReference type="PROSITE" id="PS50902"/>
    </source>
</evidence>
<keyword evidence="6" id="KW-0274">FAD</keyword>
<dbReference type="Gene3D" id="3.50.50.60">
    <property type="entry name" value="FAD/NAD(P)-binding domain"/>
    <property type="match status" value="2"/>
</dbReference>
<dbReference type="PRINTS" id="PR00368">
    <property type="entry name" value="FADPNR"/>
</dbReference>
<name>A0A9W6LMY5_9FUSO</name>
<dbReference type="PANTHER" id="PTHR32145:SF11">
    <property type="entry name" value="DIFLAVIN FLAVOPROTEIN A 2-RELATED"/>
    <property type="match status" value="1"/>
</dbReference>
<dbReference type="InterPro" id="IPR023753">
    <property type="entry name" value="FAD/NAD-binding_dom"/>
</dbReference>
<dbReference type="SUPFAM" id="SSF51905">
    <property type="entry name" value="FAD/NAD(P)-binding domain"/>
    <property type="match status" value="1"/>
</dbReference>
<keyword evidence="8" id="KW-0408">Iron</keyword>
<dbReference type="InterPro" id="IPR051285">
    <property type="entry name" value="NADH_oxidoreductase_modular"/>
</dbReference>
<comment type="caution">
    <text evidence="11">The sequence shown here is derived from an EMBL/GenBank/DDBJ whole genome shotgun (WGS) entry which is preliminary data.</text>
</comment>
<dbReference type="SUPFAM" id="SSF52218">
    <property type="entry name" value="Flavoproteins"/>
    <property type="match status" value="1"/>
</dbReference>
<dbReference type="SMART" id="SM00849">
    <property type="entry name" value="Lactamase_B"/>
    <property type="match status" value="1"/>
</dbReference>
<dbReference type="CDD" id="cd07709">
    <property type="entry name" value="flavodiiron_proteins_MBL-fold"/>
    <property type="match status" value="1"/>
</dbReference>
<evidence type="ECO:0000256" key="3">
    <source>
        <dbReference type="ARBA" id="ARBA00007121"/>
    </source>
</evidence>
<dbReference type="PROSITE" id="PS50903">
    <property type="entry name" value="RUBREDOXIN_LIKE"/>
    <property type="match status" value="1"/>
</dbReference>
<dbReference type="InterPro" id="IPR008254">
    <property type="entry name" value="Flavodoxin/NO_synth"/>
</dbReference>
<dbReference type="GO" id="GO:0005506">
    <property type="term" value="F:iron ion binding"/>
    <property type="evidence" value="ECO:0007669"/>
    <property type="project" value="InterPro"/>
</dbReference>
<evidence type="ECO:0000256" key="2">
    <source>
        <dbReference type="ARBA" id="ARBA00001974"/>
    </source>
</evidence>
<comment type="similarity">
    <text evidence="3">In the N-terminal section; belongs to the zinc metallo-hydrolase group 3 family.</text>
</comment>
<dbReference type="InterPro" id="IPR036188">
    <property type="entry name" value="FAD/NAD-bd_sf"/>
</dbReference>
<keyword evidence="12" id="KW-1185">Reference proteome</keyword>
<dbReference type="Gene3D" id="3.40.50.360">
    <property type="match status" value="1"/>
</dbReference>